<sequence length="1227" mass="130320">MGKNQKKKKQGRAGPSKPHAPQSRRGGAAKAHAAVSAATMAPVPLSLDGAGVDDLSCGSLLPKVESTSCKHVQNGVNLGKLRKQFPRKVSPECHDCKLGTPARSKGRPRVARKKALWICLACGQLGCGCEANQIAGSGLGDQSHATAHSKSWLHPLVMRLGESLDCWCLQCNAQLEYAAVSGGDMEVSGQEKSTKLATQPALLRGAATVLQETFYPKSNSQAGDIDAEHSTDMVLDGNPDGGREGESEAKPKLELEVKPEVEGESIPTAEELKAVSPKIGSRRVIKGLMNLGNTCFFNSVMQNLVGVSMLREHFSRESSGQEGVLKVSLRRFFQEMDPNPNEKTEEGGSSFGSKSGVKTRSFGYSMGNGAVSPRGLFSAICTKAPRFKGFQQQDSHELLRCLLDGLHMEEESIRKSQTSAEDNGDSNTKEEGSPRKLPDTLVEHLFGAQFSSTISSRECGHSSVIYEPFLDLSLPIPSKQSFGKGEFSLHLPKLIAPRSQSNNVSSNGVASGKAAGCSLFDSKPTAMEAPKKPATVRGVSLQNSIAGGRAASSETSNVLNLESSEEKKGSTTGDNGSVAQEVDSTVISFPCETLPNSSSTEKIDTWLDSEDDPKKGSVKETAGSPVMGDLNAVAIANGSPDVNGSNDVAAHPQVEASTKVGEGLDESSTSQELFFSDGQIEEGVNLPSENGHGMEETPVYGPHPYGGSDDHTENNNECRALVLVSSNSNGISGGDQSSLKSDSSSTSNSKPEPAAPLLLTARGSEEDGEEDAGIGGLFDDDESSFSTAPEYRFETSSHESSSFSLMDTLAAVPVLGPVLSGRSGSGRNVAEAETYPTMSLEGCLQAFTKTEVLSGDNAWACEECTRIAHAQREAEEQEQEETDFSQSLPETKGHSDGLGSTCADSTIVTHETASADGEAMQGDWESLDMDDFRMNDSITSTDSMCIIGSDGSRGKLENGTIPELNGNQNDVGASDGICGLNLAKLSIADGDSSNSGVNDSLEGSRSLDGFDESKEIRPAVAGESQVSTSQAEREGAEEPNVTVEGVSKKTRNSDMSKKDRKGKASAKTGFQGGASKAKGATGAKKVAKDPPKMVTVKRDATKRFLISKAPLVLTVHLKRFAQDLHGRLSKLSGHITFKEQLDLGPFMDHRNGGEPCVYQLIGTVEHSGTMRGGHYVAYVKGCKMEGKDACEDPSTWYYISDSHVRETCLESVLQSEAYLLFYERKTS</sequence>
<evidence type="ECO:0000313" key="9">
    <source>
        <dbReference type="EMBL" id="KAG0557041.1"/>
    </source>
</evidence>
<dbReference type="InterPro" id="IPR001607">
    <property type="entry name" value="Znf_UBP"/>
</dbReference>
<dbReference type="Proteomes" id="UP000822688">
    <property type="component" value="Chromosome 11"/>
</dbReference>
<dbReference type="EMBL" id="CM026432">
    <property type="protein sequence ID" value="KAG0557041.1"/>
    <property type="molecule type" value="Genomic_DNA"/>
</dbReference>
<evidence type="ECO:0000256" key="6">
    <source>
        <dbReference type="SAM" id="MobiDB-lite"/>
    </source>
</evidence>
<evidence type="ECO:0000259" key="7">
    <source>
        <dbReference type="PROSITE" id="PS50235"/>
    </source>
</evidence>
<evidence type="ECO:0000313" key="10">
    <source>
        <dbReference type="Proteomes" id="UP000822688"/>
    </source>
</evidence>
<feature type="region of interest" description="Disordered" evidence="6">
    <location>
        <begin position="546"/>
        <end position="577"/>
    </location>
</feature>
<dbReference type="GO" id="GO:0016579">
    <property type="term" value="P:protein deubiquitination"/>
    <property type="evidence" value="ECO:0007669"/>
    <property type="project" value="InterPro"/>
</dbReference>
<evidence type="ECO:0000256" key="3">
    <source>
        <dbReference type="ARBA" id="ARBA00022771"/>
    </source>
</evidence>
<feature type="compositionally biased region" description="Low complexity" evidence="6">
    <location>
        <begin position="989"/>
        <end position="1000"/>
    </location>
</feature>
<organism evidence="9 10">
    <name type="scientific">Ceratodon purpureus</name>
    <name type="common">Fire moss</name>
    <name type="synonym">Dicranum purpureum</name>
    <dbReference type="NCBI Taxonomy" id="3225"/>
    <lineage>
        <taxon>Eukaryota</taxon>
        <taxon>Viridiplantae</taxon>
        <taxon>Streptophyta</taxon>
        <taxon>Embryophyta</taxon>
        <taxon>Bryophyta</taxon>
        <taxon>Bryophytina</taxon>
        <taxon>Bryopsida</taxon>
        <taxon>Dicranidae</taxon>
        <taxon>Pseudoditrichales</taxon>
        <taxon>Ditrichaceae</taxon>
        <taxon>Ceratodon</taxon>
    </lineage>
</organism>
<comment type="similarity">
    <text evidence="1">Belongs to the peptidase C19 family.</text>
</comment>
<dbReference type="SUPFAM" id="SSF54001">
    <property type="entry name" value="Cysteine proteinases"/>
    <property type="match status" value="1"/>
</dbReference>
<feature type="domain" description="USP" evidence="7">
    <location>
        <begin position="286"/>
        <end position="1225"/>
    </location>
</feature>
<dbReference type="InterPro" id="IPR038765">
    <property type="entry name" value="Papain-like_cys_pep_sf"/>
</dbReference>
<dbReference type="PANTHER" id="PTHR21646:SF39">
    <property type="entry name" value="UBIQUITIN CARBOXYL-TERMINAL HYDROLASE 16"/>
    <property type="match status" value="1"/>
</dbReference>
<dbReference type="Gene3D" id="3.30.40.10">
    <property type="entry name" value="Zinc/RING finger domain, C3HC4 (zinc finger)"/>
    <property type="match status" value="1"/>
</dbReference>
<evidence type="ECO:0000256" key="5">
    <source>
        <dbReference type="PROSITE-ProRule" id="PRU00502"/>
    </source>
</evidence>
<feature type="compositionally biased region" description="Acidic residues" evidence="6">
    <location>
        <begin position="766"/>
        <end position="783"/>
    </location>
</feature>
<dbReference type="GO" id="GO:0004843">
    <property type="term" value="F:cysteine-type deubiquitinase activity"/>
    <property type="evidence" value="ECO:0007669"/>
    <property type="project" value="InterPro"/>
</dbReference>
<feature type="region of interest" description="Disordered" evidence="6">
    <location>
        <begin position="989"/>
        <end position="1090"/>
    </location>
</feature>
<feature type="compositionally biased region" description="Low complexity" evidence="6">
    <location>
        <begin position="734"/>
        <end position="750"/>
    </location>
</feature>
<dbReference type="Gene3D" id="3.90.70.10">
    <property type="entry name" value="Cysteine proteinases"/>
    <property type="match status" value="3"/>
</dbReference>
<dbReference type="GO" id="GO:0008270">
    <property type="term" value="F:zinc ion binding"/>
    <property type="evidence" value="ECO:0007669"/>
    <property type="project" value="UniProtKB-KW"/>
</dbReference>
<proteinExistence type="inferred from homology"/>
<feature type="compositionally biased region" description="Polar residues" evidence="6">
    <location>
        <begin position="552"/>
        <end position="562"/>
    </location>
</feature>
<feature type="compositionally biased region" description="Basic and acidic residues" evidence="6">
    <location>
        <begin position="427"/>
        <end position="437"/>
    </location>
</feature>
<dbReference type="InterPro" id="IPR050185">
    <property type="entry name" value="Ub_carboxyl-term_hydrolase"/>
</dbReference>
<evidence type="ECO:0000256" key="2">
    <source>
        <dbReference type="ARBA" id="ARBA00022723"/>
    </source>
</evidence>
<protein>
    <recommendedName>
        <fullName evidence="11">Ubiquitinyl hydrolase 1</fullName>
    </recommendedName>
</protein>
<keyword evidence="2" id="KW-0479">Metal-binding</keyword>
<dbReference type="AlphaFoldDB" id="A0A8T0GCU5"/>
<evidence type="ECO:0008006" key="11">
    <source>
        <dbReference type="Google" id="ProtNLM"/>
    </source>
</evidence>
<feature type="region of interest" description="Disordered" evidence="6">
    <location>
        <begin position="872"/>
        <end position="900"/>
    </location>
</feature>
<keyword evidence="3 5" id="KW-0863">Zinc-finger</keyword>
<dbReference type="InterPro" id="IPR018200">
    <property type="entry name" value="USP_CS"/>
</dbReference>
<evidence type="ECO:0000256" key="4">
    <source>
        <dbReference type="ARBA" id="ARBA00022833"/>
    </source>
</evidence>
<feature type="region of interest" description="Disordered" evidence="6">
    <location>
        <begin position="682"/>
        <end position="714"/>
    </location>
</feature>
<dbReference type="InterPro" id="IPR013083">
    <property type="entry name" value="Znf_RING/FYVE/PHD"/>
</dbReference>
<reference evidence="9 10" key="1">
    <citation type="submission" date="2020-06" db="EMBL/GenBank/DDBJ databases">
        <title>WGS assembly of Ceratodon purpureus strain R40.</title>
        <authorList>
            <person name="Carey S.B."/>
            <person name="Jenkins J."/>
            <person name="Shu S."/>
            <person name="Lovell J.T."/>
            <person name="Sreedasyam A."/>
            <person name="Maumus F."/>
            <person name="Tiley G.P."/>
            <person name="Fernandez-Pozo N."/>
            <person name="Barry K."/>
            <person name="Chen C."/>
            <person name="Wang M."/>
            <person name="Lipzen A."/>
            <person name="Daum C."/>
            <person name="Saski C.A."/>
            <person name="Payton A.C."/>
            <person name="Mcbreen J.C."/>
            <person name="Conrad R.E."/>
            <person name="Kollar L.M."/>
            <person name="Olsson S."/>
            <person name="Huttunen S."/>
            <person name="Landis J.B."/>
            <person name="Wickett N.J."/>
            <person name="Johnson M.G."/>
            <person name="Rensing S.A."/>
            <person name="Grimwood J."/>
            <person name="Schmutz J."/>
            <person name="Mcdaniel S.F."/>
        </authorList>
    </citation>
    <scope>NUCLEOTIDE SEQUENCE [LARGE SCALE GENOMIC DNA]</scope>
    <source>
        <strain evidence="9 10">R40</strain>
    </source>
</reference>
<dbReference type="PROSITE" id="PS50235">
    <property type="entry name" value="USP_3"/>
    <property type="match status" value="1"/>
</dbReference>
<dbReference type="SUPFAM" id="SSF57850">
    <property type="entry name" value="RING/U-box"/>
    <property type="match status" value="1"/>
</dbReference>
<evidence type="ECO:0000256" key="1">
    <source>
        <dbReference type="ARBA" id="ARBA00009085"/>
    </source>
</evidence>
<comment type="caution">
    <text evidence="9">The sequence shown here is derived from an EMBL/GenBank/DDBJ whole genome shotgun (WGS) entry which is preliminary data.</text>
</comment>
<dbReference type="PROSITE" id="PS00972">
    <property type="entry name" value="USP_1"/>
    <property type="match status" value="1"/>
</dbReference>
<accession>A0A8T0GCU5</accession>
<dbReference type="PROSITE" id="PS00973">
    <property type="entry name" value="USP_2"/>
    <property type="match status" value="1"/>
</dbReference>
<dbReference type="InterPro" id="IPR001394">
    <property type="entry name" value="Peptidase_C19_UCH"/>
</dbReference>
<feature type="compositionally biased region" description="Low complexity" evidence="6">
    <location>
        <begin position="1073"/>
        <end position="1084"/>
    </location>
</feature>
<feature type="region of interest" description="Disordered" evidence="6">
    <location>
        <begin position="590"/>
        <end position="625"/>
    </location>
</feature>
<feature type="region of interest" description="Disordered" evidence="6">
    <location>
        <begin position="1"/>
        <end position="34"/>
    </location>
</feature>
<dbReference type="PROSITE" id="PS50271">
    <property type="entry name" value="ZF_UBP"/>
    <property type="match status" value="1"/>
</dbReference>
<dbReference type="Pfam" id="PF00443">
    <property type="entry name" value="UCH"/>
    <property type="match status" value="1"/>
</dbReference>
<dbReference type="SMART" id="SM00290">
    <property type="entry name" value="ZnF_UBP"/>
    <property type="match status" value="1"/>
</dbReference>
<keyword evidence="4" id="KW-0862">Zinc</keyword>
<keyword evidence="10" id="KW-1185">Reference proteome</keyword>
<dbReference type="PANTHER" id="PTHR21646">
    <property type="entry name" value="UBIQUITIN CARBOXYL-TERMINAL HYDROLASE"/>
    <property type="match status" value="1"/>
</dbReference>
<gene>
    <name evidence="9" type="ORF">KC19_11G098300</name>
</gene>
<feature type="compositionally biased region" description="Basic residues" evidence="6">
    <location>
        <begin position="1"/>
        <end position="11"/>
    </location>
</feature>
<name>A0A8T0GCU5_CERPU</name>
<feature type="region of interest" description="Disordered" evidence="6">
    <location>
        <begin position="412"/>
        <end position="437"/>
    </location>
</feature>
<feature type="region of interest" description="Disordered" evidence="6">
    <location>
        <begin position="726"/>
        <end position="802"/>
    </location>
</feature>
<dbReference type="InterPro" id="IPR028889">
    <property type="entry name" value="USP"/>
</dbReference>
<feature type="domain" description="UBP-type" evidence="8">
    <location>
        <begin position="67"/>
        <end position="196"/>
    </location>
</feature>
<evidence type="ECO:0000259" key="8">
    <source>
        <dbReference type="PROSITE" id="PS50271"/>
    </source>
</evidence>
<dbReference type="Pfam" id="PF02148">
    <property type="entry name" value="zf-UBP"/>
    <property type="match status" value="1"/>
</dbReference>